<keyword evidence="2" id="KW-1185">Reference proteome</keyword>
<gene>
    <name evidence="1" type="ORF">EOE67_17985</name>
</gene>
<proteinExistence type="predicted"/>
<organism evidence="1 2">
    <name type="scientific">Rheinheimera riviphila</name>
    <dbReference type="NCBI Taxonomy" id="1834037"/>
    <lineage>
        <taxon>Bacteria</taxon>
        <taxon>Pseudomonadati</taxon>
        <taxon>Pseudomonadota</taxon>
        <taxon>Gammaproteobacteria</taxon>
        <taxon>Chromatiales</taxon>
        <taxon>Chromatiaceae</taxon>
        <taxon>Rheinheimera</taxon>
    </lineage>
</organism>
<dbReference type="Gene3D" id="3.10.129.10">
    <property type="entry name" value="Hotdog Thioesterase"/>
    <property type="match status" value="1"/>
</dbReference>
<dbReference type="SUPFAM" id="SSF54637">
    <property type="entry name" value="Thioesterase/thiol ester dehydrase-isomerase"/>
    <property type="match status" value="1"/>
</dbReference>
<dbReference type="OrthoDB" id="793353at2"/>
<reference evidence="1 2" key="1">
    <citation type="submission" date="2019-01" db="EMBL/GenBank/DDBJ databases">
        <authorList>
            <person name="Chen W.-M."/>
        </authorList>
    </citation>
    <scope>NUCLEOTIDE SEQUENCE [LARGE SCALE GENOMIC DNA]</scope>
    <source>
        <strain evidence="1 2">KYPC3</strain>
    </source>
</reference>
<dbReference type="EMBL" id="SACS01000025">
    <property type="protein sequence ID" value="RVU33224.1"/>
    <property type="molecule type" value="Genomic_DNA"/>
</dbReference>
<dbReference type="AlphaFoldDB" id="A0A437QFB8"/>
<evidence type="ECO:0000313" key="2">
    <source>
        <dbReference type="Proteomes" id="UP000283077"/>
    </source>
</evidence>
<sequence>MKSNNKLSRLVGKIHGAPLFLQSWLLSQLFGRAIKFAGTASIVIEQLNFQQAVLVQGNFKKVQNHIGSVHAAAMALLGESASGFLVGMHVPDDRLPLLKSMQLDYVKRATGKLTAVAVLSDEQVQQIREQEKGEITIKVQIRDQLGVEPVIAEYVWAWIPKNRSKSN</sequence>
<dbReference type="InterPro" id="IPR027961">
    <property type="entry name" value="DUF4442"/>
</dbReference>
<dbReference type="RefSeq" id="WP_127700716.1">
    <property type="nucleotide sequence ID" value="NZ_SACS01000025.1"/>
</dbReference>
<evidence type="ECO:0000313" key="1">
    <source>
        <dbReference type="EMBL" id="RVU33224.1"/>
    </source>
</evidence>
<dbReference type="InterPro" id="IPR029069">
    <property type="entry name" value="HotDog_dom_sf"/>
</dbReference>
<protein>
    <submittedName>
        <fullName evidence="1">DUF4442 domain-containing protein</fullName>
    </submittedName>
</protein>
<dbReference type="Pfam" id="PF14539">
    <property type="entry name" value="DUF4442"/>
    <property type="match status" value="1"/>
</dbReference>
<comment type="caution">
    <text evidence="1">The sequence shown here is derived from an EMBL/GenBank/DDBJ whole genome shotgun (WGS) entry which is preliminary data.</text>
</comment>
<dbReference type="CDD" id="cd03443">
    <property type="entry name" value="PaaI_thioesterase"/>
    <property type="match status" value="1"/>
</dbReference>
<accession>A0A437QFB8</accession>
<name>A0A437QFB8_9GAMM</name>
<dbReference type="Proteomes" id="UP000283077">
    <property type="component" value="Unassembled WGS sequence"/>
</dbReference>